<dbReference type="OrthoDB" id="6988449at2"/>
<dbReference type="Gene3D" id="3.40.190.290">
    <property type="match status" value="1"/>
</dbReference>
<evidence type="ECO:0000313" key="6">
    <source>
        <dbReference type="EMBL" id="RFF33015.1"/>
    </source>
</evidence>
<dbReference type="GO" id="GO:0000976">
    <property type="term" value="F:transcription cis-regulatory region binding"/>
    <property type="evidence" value="ECO:0007669"/>
    <property type="project" value="TreeGrafter"/>
</dbReference>
<dbReference type="PANTHER" id="PTHR30126">
    <property type="entry name" value="HTH-TYPE TRANSCRIPTIONAL REGULATOR"/>
    <property type="match status" value="1"/>
</dbReference>
<dbReference type="SUPFAM" id="SSF53850">
    <property type="entry name" value="Periplasmic binding protein-like II"/>
    <property type="match status" value="1"/>
</dbReference>
<feature type="domain" description="HTH lysR-type" evidence="5">
    <location>
        <begin position="6"/>
        <end position="63"/>
    </location>
</feature>
<keyword evidence="7" id="KW-1185">Reference proteome</keyword>
<evidence type="ECO:0000256" key="2">
    <source>
        <dbReference type="ARBA" id="ARBA00023015"/>
    </source>
</evidence>
<dbReference type="InterPro" id="IPR036390">
    <property type="entry name" value="WH_DNA-bd_sf"/>
</dbReference>
<dbReference type="GO" id="GO:0003700">
    <property type="term" value="F:DNA-binding transcription factor activity"/>
    <property type="evidence" value="ECO:0007669"/>
    <property type="project" value="InterPro"/>
</dbReference>
<dbReference type="RefSeq" id="WP_116649101.1">
    <property type="nucleotide sequence ID" value="NZ_QUZK01000002.1"/>
</dbReference>
<gene>
    <name evidence="6" type="ORF">DZC52_00180</name>
</gene>
<protein>
    <submittedName>
        <fullName evidence="6">LysR family transcriptional regulator</fullName>
    </submittedName>
</protein>
<dbReference type="PANTHER" id="PTHR30126:SF88">
    <property type="entry name" value="TRANSCRIPTIONAL REGULATOR-RELATED"/>
    <property type="match status" value="1"/>
</dbReference>
<keyword evidence="4" id="KW-0804">Transcription</keyword>
<proteinExistence type="inferred from homology"/>
<dbReference type="SUPFAM" id="SSF46785">
    <property type="entry name" value="Winged helix' DNA-binding domain"/>
    <property type="match status" value="1"/>
</dbReference>
<dbReference type="Pfam" id="PF03466">
    <property type="entry name" value="LysR_substrate"/>
    <property type="match status" value="1"/>
</dbReference>
<dbReference type="InterPro" id="IPR005119">
    <property type="entry name" value="LysR_subst-bd"/>
</dbReference>
<evidence type="ECO:0000313" key="7">
    <source>
        <dbReference type="Proteomes" id="UP000260351"/>
    </source>
</evidence>
<name>A0A3E1KD34_9GAMM</name>
<keyword evidence="3" id="KW-0238">DNA-binding</keyword>
<evidence type="ECO:0000256" key="3">
    <source>
        <dbReference type="ARBA" id="ARBA00023125"/>
    </source>
</evidence>
<organism evidence="6 7">
    <name type="scientific">Wenzhouxiangella sediminis</name>
    <dbReference type="NCBI Taxonomy" id="1792836"/>
    <lineage>
        <taxon>Bacteria</taxon>
        <taxon>Pseudomonadati</taxon>
        <taxon>Pseudomonadota</taxon>
        <taxon>Gammaproteobacteria</taxon>
        <taxon>Chromatiales</taxon>
        <taxon>Wenzhouxiangellaceae</taxon>
        <taxon>Wenzhouxiangella</taxon>
    </lineage>
</organism>
<dbReference type="AlphaFoldDB" id="A0A3E1KD34"/>
<sequence>MEHARITLEQWRALVAVVEGGSYAAAADAVNKSQSTLSYAVDRIETLLGVELFTIEGRRAVLTPAGHTLYRRARALLDESGQLERLAGRLAAGEEAELKLAAEIIFPTWLLLECLDELSGDFPDMRVQLHESVLGGTSELLTRGAVDLAIASSIPPGFVGDPLMRVRFIAAAAPHHPLHQLGRTLSLDDLRGHRHLVVRDSGSQPAASEAYRVSERRWTVTSKATSIRAACMGLGFAWYAEDIIRRELESGQLLPLPLEKGRERYATLYLVFADGDGAGPGTRRLADLLTQAART</sequence>
<dbReference type="Gene3D" id="1.10.10.10">
    <property type="entry name" value="Winged helix-like DNA-binding domain superfamily/Winged helix DNA-binding domain"/>
    <property type="match status" value="1"/>
</dbReference>
<dbReference type="Pfam" id="PF00126">
    <property type="entry name" value="HTH_1"/>
    <property type="match status" value="1"/>
</dbReference>
<dbReference type="PROSITE" id="PS50931">
    <property type="entry name" value="HTH_LYSR"/>
    <property type="match status" value="1"/>
</dbReference>
<evidence type="ECO:0000259" key="5">
    <source>
        <dbReference type="PROSITE" id="PS50931"/>
    </source>
</evidence>
<dbReference type="InterPro" id="IPR000847">
    <property type="entry name" value="LysR_HTH_N"/>
</dbReference>
<comment type="similarity">
    <text evidence="1">Belongs to the LysR transcriptional regulatory family.</text>
</comment>
<evidence type="ECO:0000256" key="1">
    <source>
        <dbReference type="ARBA" id="ARBA00009437"/>
    </source>
</evidence>
<reference evidence="6 7" key="1">
    <citation type="submission" date="2018-08" db="EMBL/GenBank/DDBJ databases">
        <title>Wenzhouxiangella salilacus sp. nov., a novel bacterium isolated from a saline lake in Xinjiang Province, China.</title>
        <authorList>
            <person name="Han S."/>
        </authorList>
    </citation>
    <scope>NUCLEOTIDE SEQUENCE [LARGE SCALE GENOMIC DNA]</scope>
    <source>
        <strain evidence="6 7">XDB06</strain>
    </source>
</reference>
<comment type="caution">
    <text evidence="6">The sequence shown here is derived from an EMBL/GenBank/DDBJ whole genome shotgun (WGS) entry which is preliminary data.</text>
</comment>
<keyword evidence="2" id="KW-0805">Transcription regulation</keyword>
<accession>A0A3E1KD34</accession>
<dbReference type="EMBL" id="QUZK01000002">
    <property type="protein sequence ID" value="RFF33015.1"/>
    <property type="molecule type" value="Genomic_DNA"/>
</dbReference>
<dbReference type="InterPro" id="IPR036388">
    <property type="entry name" value="WH-like_DNA-bd_sf"/>
</dbReference>
<dbReference type="Proteomes" id="UP000260351">
    <property type="component" value="Unassembled WGS sequence"/>
</dbReference>
<evidence type="ECO:0000256" key="4">
    <source>
        <dbReference type="ARBA" id="ARBA00023163"/>
    </source>
</evidence>